<feature type="compositionally biased region" description="Basic and acidic residues" evidence="1">
    <location>
        <begin position="36"/>
        <end position="46"/>
    </location>
</feature>
<protein>
    <submittedName>
        <fullName evidence="2">Uncharacterized protein</fullName>
    </submittedName>
</protein>
<feature type="compositionally biased region" description="Basic residues" evidence="1">
    <location>
        <begin position="108"/>
        <end position="117"/>
    </location>
</feature>
<dbReference type="Proteomes" id="UP001642483">
    <property type="component" value="Unassembled WGS sequence"/>
</dbReference>
<accession>A0ABP0F8I3</accession>
<feature type="compositionally biased region" description="Low complexity" evidence="1">
    <location>
        <begin position="925"/>
        <end position="955"/>
    </location>
</feature>
<feature type="compositionally biased region" description="Basic and acidic residues" evidence="1">
    <location>
        <begin position="150"/>
        <end position="179"/>
    </location>
</feature>
<feature type="region of interest" description="Disordered" evidence="1">
    <location>
        <begin position="1008"/>
        <end position="1028"/>
    </location>
</feature>
<proteinExistence type="predicted"/>
<feature type="compositionally biased region" description="Polar residues" evidence="1">
    <location>
        <begin position="475"/>
        <end position="485"/>
    </location>
</feature>
<feature type="region of interest" description="Disordered" evidence="1">
    <location>
        <begin position="357"/>
        <end position="400"/>
    </location>
</feature>
<feature type="region of interest" description="Disordered" evidence="1">
    <location>
        <begin position="1109"/>
        <end position="1166"/>
    </location>
</feature>
<feature type="compositionally biased region" description="Acidic residues" evidence="1">
    <location>
        <begin position="450"/>
        <end position="460"/>
    </location>
</feature>
<name>A0ABP0F8I3_CLALP</name>
<dbReference type="EMBL" id="CAWYQH010000013">
    <property type="protein sequence ID" value="CAK8675088.1"/>
    <property type="molecule type" value="Genomic_DNA"/>
</dbReference>
<keyword evidence="3" id="KW-1185">Reference proteome</keyword>
<feature type="region of interest" description="Disordered" evidence="1">
    <location>
        <begin position="910"/>
        <end position="983"/>
    </location>
</feature>
<feature type="compositionally biased region" description="Basic residues" evidence="1">
    <location>
        <begin position="180"/>
        <end position="190"/>
    </location>
</feature>
<feature type="region of interest" description="Disordered" evidence="1">
    <location>
        <begin position="535"/>
        <end position="555"/>
    </location>
</feature>
<organism evidence="2 3">
    <name type="scientific">Clavelina lepadiformis</name>
    <name type="common">Light-bulb sea squirt</name>
    <name type="synonym">Ascidia lepadiformis</name>
    <dbReference type="NCBI Taxonomy" id="159417"/>
    <lineage>
        <taxon>Eukaryota</taxon>
        <taxon>Metazoa</taxon>
        <taxon>Chordata</taxon>
        <taxon>Tunicata</taxon>
        <taxon>Ascidiacea</taxon>
        <taxon>Aplousobranchia</taxon>
        <taxon>Clavelinidae</taxon>
        <taxon>Clavelina</taxon>
    </lineage>
</organism>
<feature type="region of interest" description="Disordered" evidence="1">
    <location>
        <begin position="440"/>
        <end position="485"/>
    </location>
</feature>
<feature type="compositionally biased region" description="Low complexity" evidence="1">
    <location>
        <begin position="737"/>
        <end position="748"/>
    </location>
</feature>
<feature type="region of interest" description="Disordered" evidence="1">
    <location>
        <begin position="1"/>
        <end position="201"/>
    </location>
</feature>
<evidence type="ECO:0000256" key="1">
    <source>
        <dbReference type="SAM" id="MobiDB-lite"/>
    </source>
</evidence>
<feature type="region of interest" description="Disordered" evidence="1">
    <location>
        <begin position="647"/>
        <end position="666"/>
    </location>
</feature>
<gene>
    <name evidence="2" type="ORF">CVLEPA_LOCUS4709</name>
</gene>
<feature type="compositionally biased region" description="Basic and acidic residues" evidence="1">
    <location>
        <begin position="70"/>
        <end position="107"/>
    </location>
</feature>
<feature type="compositionally biased region" description="Polar residues" evidence="1">
    <location>
        <begin position="956"/>
        <end position="983"/>
    </location>
</feature>
<evidence type="ECO:0000313" key="2">
    <source>
        <dbReference type="EMBL" id="CAK8675088.1"/>
    </source>
</evidence>
<feature type="compositionally biased region" description="Polar residues" evidence="1">
    <location>
        <begin position="758"/>
        <end position="776"/>
    </location>
</feature>
<feature type="compositionally biased region" description="Basic and acidic residues" evidence="1">
    <location>
        <begin position="1134"/>
        <end position="1143"/>
    </location>
</feature>
<feature type="compositionally biased region" description="Basic and acidic residues" evidence="1">
    <location>
        <begin position="1157"/>
        <end position="1166"/>
    </location>
</feature>
<evidence type="ECO:0000313" key="3">
    <source>
        <dbReference type="Proteomes" id="UP001642483"/>
    </source>
</evidence>
<sequence length="1331" mass="147948">MGADVSSHVLPLKEKHHKPYIVDDDIPSKPNHIQKKPLEVGQHAKPEQNQNNNRDVSEENRHETRKNKSHKSDLKDEKTPKEESPKRQKRSSRDDLSRRKEKVDNSDRRRRKRRDRSPRKESSPEKSEMSSKQRDEKQSDAKSRQKSKQRKEQGKNRKKSSDKTEEKNENESPKNGKRDMKNRKKGKRKSANLAKDIETHRSVPDLNSASASKVGAWLNSAVHYWPQDSSPWSNTYPYPYASTLPNVYGKSSGEVGPHQIVDGMGSPVGTMFPDGSFQVDQVYMNEEAADFRGGSLPRFGMNPYFGFPYPPYPYMMSPHVYMSTSALPHMEKQQYAAGSRMGVHRSRSYNEINKIAPDDPLQSVQDNRRKLRKQKVVQSMSMDDALSSGGLGSPRSQQEVTGTYFNDISETRRSIHENVTYRANQEISVDAVKHAEFHLQEQNFSSSSSCEEDSDDDSSNEDSSSNDIVLDTPKKTTPTFSQTPKTLNQAKTSNVTQILQPLSEREVFIDDVLPEFSSNQFSETHRSKATIISDRTSQNVVSSESVPHGQAGTSSEPIMRLCEKESIVATSFLTSGGKVFCIKRTKSVSFPNGDYMDDMQDNTGVADKAQSKLPPNVISQPAESGTWFGLTGSPPFVKEVASVHGRSQNYEHHLEDAPSNPPPALQEQNITASKRDLMEGRLFSPRSASSQESKGANVEVKRIFAKTTSEASLPIGAEEIEDKAEEQIFSTGKRKSPSSSVSVSSISSNAEKECAGSPSFSFSDSEPTAEAQNSPLASKLVRIDSHDSLTMKRRLRYHRRSSSQTEGAGINSFDRRATIAFIPHSDLNDARNHYERQKNIEVTSPSHEIKMNPFKHSYSLDMNDFLHRAKSVESLKQELSRSNQALMAGLSPRQRKETLQERAARILGLGPSDLERAKQRKTTGSQSYFSSSSSLNSSDYNLNSSTTTKVTPSSSAKGNISHSSIRSTPFFSRSNSQGSKESESFAVSVTDSMLHKCKKYEIRNVDPDLSSDESSVSVRSEENVGSHSATDSNFIVAVNDSVLEGRNQKGNLRVANLRYTAPTEYKLPDEILTPASNSTHENTMSPSPAQASIVASYSGSIYDHTPRQSLAHSQEYSDDTSESESLDHSGQYRRLPEVDRLSEDDLLFQPTTPKRGNKTDDKTVPTNIKEHVPNRRVVESPVPIASHSAPLTSAELDIIMQLYNSADESASTCSRDVEHTKKTQSKRATNGLMKQKVAQAIGFNVKNIDRGKSRSPDPHNLGKIEDFDIKIFPGRTNKQDQRPVVPSPKEQTVADNGDNGAKSSAQPKEGGVLDVVQSLGLDPDQTWIVSL</sequence>
<reference evidence="2 3" key="1">
    <citation type="submission" date="2024-02" db="EMBL/GenBank/DDBJ databases">
        <authorList>
            <person name="Daric V."/>
            <person name="Darras S."/>
        </authorList>
    </citation>
    <scope>NUCLEOTIDE SEQUENCE [LARGE SCALE GENOMIC DNA]</scope>
</reference>
<feature type="compositionally biased region" description="Basic and acidic residues" evidence="1">
    <location>
        <begin position="118"/>
        <end position="143"/>
    </location>
</feature>
<feature type="region of interest" description="Disordered" evidence="1">
    <location>
        <begin position="727"/>
        <end position="780"/>
    </location>
</feature>
<feature type="region of interest" description="Disordered" evidence="1">
    <location>
        <begin position="1274"/>
        <end position="1310"/>
    </location>
</feature>
<comment type="caution">
    <text evidence="2">The sequence shown here is derived from an EMBL/GenBank/DDBJ whole genome shotgun (WGS) entry which is preliminary data.</text>
</comment>